<sequence length="103" mass="12076">MYLGVMDTETVMKNVREYLHDNDQVIESINYKTNTAIAELKLDFYEKLIAGSFKLSTLPYALGKLQAKERYDDEYDSFNKLHERMTQMVQRELDGSVSVERLQ</sequence>
<name>A0A2V5K852_9BACL</name>
<keyword evidence="2" id="KW-1185">Reference proteome</keyword>
<dbReference type="EMBL" id="QJVJ01000030">
    <property type="protein sequence ID" value="PYI49940.1"/>
    <property type="molecule type" value="Genomic_DNA"/>
</dbReference>
<evidence type="ECO:0000313" key="1">
    <source>
        <dbReference type="EMBL" id="PYI49940.1"/>
    </source>
</evidence>
<reference evidence="1 2" key="1">
    <citation type="submission" date="2018-05" db="EMBL/GenBank/DDBJ databases">
        <title>Paenibacillus flagellatus sp. nov., isolated from selenium mineral soil.</title>
        <authorList>
            <person name="Dai X."/>
        </authorList>
    </citation>
    <scope>NUCLEOTIDE SEQUENCE [LARGE SCALE GENOMIC DNA]</scope>
    <source>
        <strain evidence="1 2">DXL2</strain>
    </source>
</reference>
<organism evidence="1 2">
    <name type="scientific">Paenibacillus flagellatus</name>
    <dbReference type="NCBI Taxonomy" id="2211139"/>
    <lineage>
        <taxon>Bacteria</taxon>
        <taxon>Bacillati</taxon>
        <taxon>Bacillota</taxon>
        <taxon>Bacilli</taxon>
        <taxon>Bacillales</taxon>
        <taxon>Paenibacillaceae</taxon>
        <taxon>Paenibacillus</taxon>
    </lineage>
</organism>
<gene>
    <name evidence="1" type="ORF">DLM86_31540</name>
</gene>
<accession>A0A2V5K852</accession>
<dbReference type="AlphaFoldDB" id="A0A2V5K852"/>
<comment type="caution">
    <text evidence="1">The sequence shown here is derived from an EMBL/GenBank/DDBJ whole genome shotgun (WGS) entry which is preliminary data.</text>
</comment>
<evidence type="ECO:0000313" key="2">
    <source>
        <dbReference type="Proteomes" id="UP000247476"/>
    </source>
</evidence>
<proteinExistence type="predicted"/>
<protein>
    <submittedName>
        <fullName evidence="1">Uncharacterized protein</fullName>
    </submittedName>
</protein>
<dbReference type="Proteomes" id="UP000247476">
    <property type="component" value="Unassembled WGS sequence"/>
</dbReference>